<protein>
    <submittedName>
        <fullName evidence="1">Uncharacterized protein</fullName>
    </submittedName>
</protein>
<evidence type="ECO:0000313" key="1">
    <source>
        <dbReference type="EMBL" id="CAE0821691.1"/>
    </source>
</evidence>
<accession>A0A7S4G124</accession>
<reference evidence="1" key="1">
    <citation type="submission" date="2021-01" db="EMBL/GenBank/DDBJ databases">
        <authorList>
            <person name="Corre E."/>
            <person name="Pelletier E."/>
            <person name="Niang G."/>
            <person name="Scheremetjew M."/>
            <person name="Finn R."/>
            <person name="Kale V."/>
            <person name="Holt S."/>
            <person name="Cochrane G."/>
            <person name="Meng A."/>
            <person name="Brown T."/>
            <person name="Cohen L."/>
        </authorList>
    </citation>
    <scope>NUCLEOTIDE SEQUENCE</scope>
    <source>
        <strain evidence="1">CCMP1594</strain>
    </source>
</reference>
<gene>
    <name evidence="1" type="ORF">EGYM00163_LOCUS32866</name>
</gene>
<dbReference type="AlphaFoldDB" id="A0A7S4G124"/>
<dbReference type="EMBL" id="HBJA01094743">
    <property type="protein sequence ID" value="CAE0821691.1"/>
    <property type="molecule type" value="Transcribed_RNA"/>
</dbReference>
<organism evidence="1">
    <name type="scientific">Eutreptiella gymnastica</name>
    <dbReference type="NCBI Taxonomy" id="73025"/>
    <lineage>
        <taxon>Eukaryota</taxon>
        <taxon>Discoba</taxon>
        <taxon>Euglenozoa</taxon>
        <taxon>Euglenida</taxon>
        <taxon>Spirocuta</taxon>
        <taxon>Euglenophyceae</taxon>
        <taxon>Eutreptiales</taxon>
        <taxon>Eutreptiaceae</taxon>
        <taxon>Eutreptiella</taxon>
    </lineage>
</organism>
<sequence>MRYSNPVTCPHSCISPFNSHVVVHLFFCRLVTQYEPVFTEIPSFLMALPALFIAAGNVDNGWRRLRSWLRFARGIGTNQTCRGCPVAVCEKSVLCRVQFSIACFCNARYSFDNRCIQRAPHYDLFMIISERLVPA</sequence>
<name>A0A7S4G124_9EUGL</name>
<proteinExistence type="predicted"/>